<evidence type="ECO:0000313" key="2">
    <source>
        <dbReference type="EMBL" id="KAK9916003.1"/>
    </source>
</evidence>
<keyword evidence="1" id="KW-0175">Coiled coil</keyword>
<protein>
    <submittedName>
        <fullName evidence="2">Uncharacterized protein</fullName>
    </submittedName>
</protein>
<keyword evidence="3" id="KW-1185">Reference proteome</keyword>
<dbReference type="InterPro" id="IPR003982">
    <property type="entry name" value="Leukotriene_B4_typ-2_rcpt"/>
</dbReference>
<dbReference type="EMBL" id="JALJOT010000004">
    <property type="protein sequence ID" value="KAK9916003.1"/>
    <property type="molecule type" value="Genomic_DNA"/>
</dbReference>
<organism evidence="2 3">
    <name type="scientific">Coccomyxa subellipsoidea</name>
    <dbReference type="NCBI Taxonomy" id="248742"/>
    <lineage>
        <taxon>Eukaryota</taxon>
        <taxon>Viridiplantae</taxon>
        <taxon>Chlorophyta</taxon>
        <taxon>core chlorophytes</taxon>
        <taxon>Trebouxiophyceae</taxon>
        <taxon>Trebouxiophyceae incertae sedis</taxon>
        <taxon>Coccomyxaceae</taxon>
        <taxon>Coccomyxa</taxon>
    </lineage>
</organism>
<accession>A0ABR2YVU2</accession>
<feature type="coiled-coil region" evidence="1">
    <location>
        <begin position="338"/>
        <end position="369"/>
    </location>
</feature>
<sequence length="444" mass="49495">MLKEVDVQLYVMKRLSMDRLSAAIMRVHAENGCSEPLSWDTFRKRLGQATQQLGYILQRCDDMKGLGAEDYPSGLLAECGGCWTAAEADQARNGPLARLHSVYIDWCFKIPHLKAADRSGERHAYATLFLKKILEQGIAPQFVCVECQRLSSSVRMIGAGRGNGEPHENFNAEFGPQGRVLQYMTRQNREWPDMLGDRGHDAFPSAVTHSGGQNFEALLATFVQQKVLHLQLEIERMVRVRMDADALMPALAERPADQARLKKTLLRSASAIDSKAARLKMWVTGSFVREAMLAEEVRALRETAPAWDIGTFRHGVFPWDRDDFADSESSRAQLVSRLVLHSREKRRCKEELELLQREKQSTLQLYEKQTAALRGGLAAIERDLAALQPAAAFGSTDMSQALRQADQCALDFVECVPECVEAEDGTVLVVADAEEGLSSDDDAP</sequence>
<dbReference type="PRINTS" id="PR01478">
    <property type="entry name" value="LTB2RECEPTOR"/>
</dbReference>
<reference evidence="2 3" key="1">
    <citation type="journal article" date="2024" name="Nat. Commun.">
        <title>Phylogenomics reveals the evolutionary origins of lichenization in chlorophyte algae.</title>
        <authorList>
            <person name="Puginier C."/>
            <person name="Libourel C."/>
            <person name="Otte J."/>
            <person name="Skaloud P."/>
            <person name="Haon M."/>
            <person name="Grisel S."/>
            <person name="Petersen M."/>
            <person name="Berrin J.G."/>
            <person name="Delaux P.M."/>
            <person name="Dal Grande F."/>
            <person name="Keller J."/>
        </authorList>
    </citation>
    <scope>NUCLEOTIDE SEQUENCE [LARGE SCALE GENOMIC DNA]</scope>
    <source>
        <strain evidence="2 3">SAG 216-7</strain>
    </source>
</reference>
<proteinExistence type="predicted"/>
<name>A0ABR2YVU2_9CHLO</name>
<gene>
    <name evidence="2" type="ORF">WJX75_007166</name>
</gene>
<evidence type="ECO:0000256" key="1">
    <source>
        <dbReference type="SAM" id="Coils"/>
    </source>
</evidence>
<dbReference type="Proteomes" id="UP001491310">
    <property type="component" value="Unassembled WGS sequence"/>
</dbReference>
<evidence type="ECO:0000313" key="3">
    <source>
        <dbReference type="Proteomes" id="UP001491310"/>
    </source>
</evidence>
<comment type="caution">
    <text evidence="2">The sequence shown here is derived from an EMBL/GenBank/DDBJ whole genome shotgun (WGS) entry which is preliminary data.</text>
</comment>